<evidence type="ECO:0000313" key="1">
    <source>
        <dbReference type="EMBL" id="SEH89165.1"/>
    </source>
</evidence>
<dbReference type="KEGG" id="agl:PYTT_1494"/>
<accession>A0A1C7PAE1</accession>
<organism evidence="1 2">
    <name type="scientific">Akkermansia glycaniphila</name>
    <dbReference type="NCBI Taxonomy" id="1679444"/>
    <lineage>
        <taxon>Bacteria</taxon>
        <taxon>Pseudomonadati</taxon>
        <taxon>Verrucomicrobiota</taxon>
        <taxon>Verrucomicrobiia</taxon>
        <taxon>Verrucomicrobiales</taxon>
        <taxon>Akkermansiaceae</taxon>
        <taxon>Akkermansia</taxon>
    </lineage>
</organism>
<reference evidence="2" key="1">
    <citation type="submission" date="2016-09" db="EMBL/GenBank/DDBJ databases">
        <authorList>
            <person name="Koehorst J."/>
        </authorList>
    </citation>
    <scope>NUCLEOTIDE SEQUENCE [LARGE SCALE GENOMIC DNA]</scope>
</reference>
<dbReference type="STRING" id="1679444.PYTT_1494"/>
<dbReference type="EMBL" id="LT629973">
    <property type="protein sequence ID" value="SEH89165.1"/>
    <property type="molecule type" value="Genomic_DNA"/>
</dbReference>
<dbReference type="RefSeq" id="WP_067777407.1">
    <property type="nucleotide sequence ID" value="NZ_LIGX01000035.1"/>
</dbReference>
<keyword evidence="2" id="KW-1185">Reference proteome</keyword>
<protein>
    <submittedName>
        <fullName evidence="1">Uncharacterized protein</fullName>
    </submittedName>
</protein>
<dbReference type="AlphaFoldDB" id="A0A1C7PAE1"/>
<evidence type="ECO:0000313" key="2">
    <source>
        <dbReference type="Proteomes" id="UP000176204"/>
    </source>
</evidence>
<sequence>MNDFEEMRDLIDAFDPEDCEDMEIVVPIYDNPMDRLCPASFGYAHAARALKEEGEARDIIRYARARGVHVRVIRFDRNKYDQYRHGQPDSIALRSEWADQQEGISFY</sequence>
<proteinExistence type="predicted"/>
<dbReference type="Proteomes" id="UP000176204">
    <property type="component" value="Chromosome I"/>
</dbReference>
<gene>
    <name evidence="1" type="ORF">PYTT_1494</name>
</gene>
<name>A0A1C7PAE1_9BACT</name>